<sequence>MEQIKGVTRATEIGLENEKRREKAKSIRTNNEEYREEYQRRRICNKPIKKAKRKCIDRRIKEIENEEEMDIWLCKKINIHKYGPTTLWNH</sequence>
<proteinExistence type="predicted"/>
<dbReference type="EMBL" id="JASPKY010000027">
    <property type="protein sequence ID" value="KAK9751541.1"/>
    <property type="molecule type" value="Genomic_DNA"/>
</dbReference>
<accession>A0AAW1MZ46</accession>
<comment type="caution">
    <text evidence="1">The sequence shown here is derived from an EMBL/GenBank/DDBJ whole genome shotgun (WGS) entry which is preliminary data.</text>
</comment>
<evidence type="ECO:0000313" key="1">
    <source>
        <dbReference type="EMBL" id="KAK9751541.1"/>
    </source>
</evidence>
<reference evidence="1 2" key="1">
    <citation type="journal article" date="2024" name="BMC Genomics">
        <title>De novo assembly and annotation of Popillia japonica's genome with initial clues to its potential as an invasive pest.</title>
        <authorList>
            <person name="Cucini C."/>
            <person name="Boschi S."/>
            <person name="Funari R."/>
            <person name="Cardaioli E."/>
            <person name="Iannotti N."/>
            <person name="Marturano G."/>
            <person name="Paoli F."/>
            <person name="Bruttini M."/>
            <person name="Carapelli A."/>
            <person name="Frati F."/>
            <person name="Nardi F."/>
        </authorList>
    </citation>
    <scope>NUCLEOTIDE SEQUENCE [LARGE SCALE GENOMIC DNA]</scope>
    <source>
        <strain evidence="1">DMR45628</strain>
    </source>
</reference>
<dbReference type="AlphaFoldDB" id="A0AAW1MZ46"/>
<evidence type="ECO:0000313" key="2">
    <source>
        <dbReference type="Proteomes" id="UP001458880"/>
    </source>
</evidence>
<name>A0AAW1MZ46_POPJA</name>
<gene>
    <name evidence="1" type="ORF">QE152_g4898</name>
</gene>
<dbReference type="Proteomes" id="UP001458880">
    <property type="component" value="Unassembled WGS sequence"/>
</dbReference>
<protein>
    <submittedName>
        <fullName evidence="1">Uncharacterized protein</fullName>
    </submittedName>
</protein>
<organism evidence="1 2">
    <name type="scientific">Popillia japonica</name>
    <name type="common">Japanese beetle</name>
    <dbReference type="NCBI Taxonomy" id="7064"/>
    <lineage>
        <taxon>Eukaryota</taxon>
        <taxon>Metazoa</taxon>
        <taxon>Ecdysozoa</taxon>
        <taxon>Arthropoda</taxon>
        <taxon>Hexapoda</taxon>
        <taxon>Insecta</taxon>
        <taxon>Pterygota</taxon>
        <taxon>Neoptera</taxon>
        <taxon>Endopterygota</taxon>
        <taxon>Coleoptera</taxon>
        <taxon>Polyphaga</taxon>
        <taxon>Scarabaeiformia</taxon>
        <taxon>Scarabaeidae</taxon>
        <taxon>Rutelinae</taxon>
        <taxon>Popillia</taxon>
    </lineage>
</organism>
<keyword evidence="2" id="KW-1185">Reference proteome</keyword>